<accession>A0A852TWH8</accession>
<dbReference type="InterPro" id="IPR028978">
    <property type="entry name" value="Chorismate_lyase_/UTRA_dom_sf"/>
</dbReference>
<dbReference type="SMART" id="SM00345">
    <property type="entry name" value="HTH_GNTR"/>
    <property type="match status" value="1"/>
</dbReference>
<dbReference type="SMART" id="SM00866">
    <property type="entry name" value="UTRA"/>
    <property type="match status" value="1"/>
</dbReference>
<dbReference type="InterPro" id="IPR036388">
    <property type="entry name" value="WH-like_DNA-bd_sf"/>
</dbReference>
<dbReference type="Gene3D" id="3.40.1410.10">
    <property type="entry name" value="Chorismate lyase-like"/>
    <property type="match status" value="1"/>
</dbReference>
<evidence type="ECO:0000313" key="5">
    <source>
        <dbReference type="EMBL" id="NYE47745.1"/>
    </source>
</evidence>
<dbReference type="SUPFAM" id="SSF46785">
    <property type="entry name" value="Winged helix' DNA-binding domain"/>
    <property type="match status" value="1"/>
</dbReference>
<dbReference type="AlphaFoldDB" id="A0A852TWH8"/>
<evidence type="ECO:0000313" key="6">
    <source>
        <dbReference type="Proteomes" id="UP000589036"/>
    </source>
</evidence>
<dbReference type="Gene3D" id="1.10.10.10">
    <property type="entry name" value="Winged helix-like DNA-binding domain superfamily/Winged helix DNA-binding domain"/>
    <property type="match status" value="1"/>
</dbReference>
<dbReference type="PRINTS" id="PR00035">
    <property type="entry name" value="HTHGNTR"/>
</dbReference>
<dbReference type="Pfam" id="PF00392">
    <property type="entry name" value="GntR"/>
    <property type="match status" value="1"/>
</dbReference>
<dbReference type="Pfam" id="PF07702">
    <property type="entry name" value="UTRA"/>
    <property type="match status" value="1"/>
</dbReference>
<dbReference type="PROSITE" id="PS50949">
    <property type="entry name" value="HTH_GNTR"/>
    <property type="match status" value="1"/>
</dbReference>
<name>A0A852TWH8_9ACTN</name>
<comment type="caution">
    <text evidence="5">The sequence shown here is derived from an EMBL/GenBank/DDBJ whole genome shotgun (WGS) entry which is preliminary data.</text>
</comment>
<organism evidence="5 6">
    <name type="scientific">Spinactinospora alkalitolerans</name>
    <dbReference type="NCBI Taxonomy" id="687207"/>
    <lineage>
        <taxon>Bacteria</taxon>
        <taxon>Bacillati</taxon>
        <taxon>Actinomycetota</taxon>
        <taxon>Actinomycetes</taxon>
        <taxon>Streptosporangiales</taxon>
        <taxon>Nocardiopsidaceae</taxon>
        <taxon>Spinactinospora</taxon>
    </lineage>
</organism>
<evidence type="ECO:0000259" key="4">
    <source>
        <dbReference type="PROSITE" id="PS50949"/>
    </source>
</evidence>
<dbReference type="InterPro" id="IPR036390">
    <property type="entry name" value="WH_DNA-bd_sf"/>
</dbReference>
<dbReference type="InterPro" id="IPR050679">
    <property type="entry name" value="Bact_HTH_transcr_reg"/>
</dbReference>
<evidence type="ECO:0000256" key="1">
    <source>
        <dbReference type="ARBA" id="ARBA00023015"/>
    </source>
</evidence>
<reference evidence="5 6" key="1">
    <citation type="submission" date="2020-07" db="EMBL/GenBank/DDBJ databases">
        <title>Sequencing the genomes of 1000 actinobacteria strains.</title>
        <authorList>
            <person name="Klenk H.-P."/>
        </authorList>
    </citation>
    <scope>NUCLEOTIDE SEQUENCE [LARGE SCALE GENOMIC DNA]</scope>
    <source>
        <strain evidence="5 6">CXB654</strain>
    </source>
</reference>
<dbReference type="InterPro" id="IPR000524">
    <property type="entry name" value="Tscrpt_reg_HTH_GntR"/>
</dbReference>
<proteinExistence type="predicted"/>
<feature type="domain" description="HTH gntR-type" evidence="4">
    <location>
        <begin position="3"/>
        <end position="71"/>
    </location>
</feature>
<dbReference type="CDD" id="cd07377">
    <property type="entry name" value="WHTH_GntR"/>
    <property type="match status" value="1"/>
</dbReference>
<keyword evidence="3" id="KW-0804">Transcription</keyword>
<sequence>MELALYDRIRSDLETEIVSGAWPPGTRVPTEAELARTYGVSRVTVQRAVQELVQRGLVVRYRRRGTFVARAAPERNLLRLAGPLSTGPEIEGRHVVSEARVIPARDAAADLEGIEPDTPVVQLRRVKLDVAERPIATELAVIPFALVPRLLDEPLEDLTTIGYFRRTGVPVHSSRMYVEPRLLSEEEAALLDRPPGIPVFRLRRHIRLADGRPAEVFESTLLPDHSPFYIEQSLVESPPDPD</sequence>
<dbReference type="FunFam" id="1.10.10.10:FF:000079">
    <property type="entry name" value="GntR family transcriptional regulator"/>
    <property type="match status" value="1"/>
</dbReference>
<keyword evidence="6" id="KW-1185">Reference proteome</keyword>
<dbReference type="InterPro" id="IPR011663">
    <property type="entry name" value="UTRA"/>
</dbReference>
<keyword evidence="2 5" id="KW-0238">DNA-binding</keyword>
<dbReference type="GO" id="GO:0003677">
    <property type="term" value="F:DNA binding"/>
    <property type="evidence" value="ECO:0007669"/>
    <property type="project" value="UniProtKB-KW"/>
</dbReference>
<evidence type="ECO:0000256" key="3">
    <source>
        <dbReference type="ARBA" id="ARBA00023163"/>
    </source>
</evidence>
<dbReference type="PANTHER" id="PTHR44846">
    <property type="entry name" value="MANNOSYL-D-GLYCERATE TRANSPORT/METABOLISM SYSTEM REPRESSOR MNGR-RELATED"/>
    <property type="match status" value="1"/>
</dbReference>
<dbReference type="EMBL" id="JACCCC010000001">
    <property type="protein sequence ID" value="NYE47745.1"/>
    <property type="molecule type" value="Genomic_DNA"/>
</dbReference>
<dbReference type="RefSeq" id="WP_179643642.1">
    <property type="nucleotide sequence ID" value="NZ_BAAAYY010000008.1"/>
</dbReference>
<dbReference type="GO" id="GO:0003700">
    <property type="term" value="F:DNA-binding transcription factor activity"/>
    <property type="evidence" value="ECO:0007669"/>
    <property type="project" value="InterPro"/>
</dbReference>
<evidence type="ECO:0000256" key="2">
    <source>
        <dbReference type="ARBA" id="ARBA00023125"/>
    </source>
</evidence>
<dbReference type="SUPFAM" id="SSF64288">
    <property type="entry name" value="Chorismate lyase-like"/>
    <property type="match status" value="1"/>
</dbReference>
<protein>
    <submittedName>
        <fullName evidence="5">DNA-binding GntR family transcriptional regulator</fullName>
    </submittedName>
</protein>
<keyword evidence="1" id="KW-0805">Transcription regulation</keyword>
<gene>
    <name evidence="5" type="ORF">HDA32_002865</name>
</gene>
<dbReference type="Proteomes" id="UP000589036">
    <property type="component" value="Unassembled WGS sequence"/>
</dbReference>